<evidence type="ECO:0000256" key="2">
    <source>
        <dbReference type="SAM" id="Phobius"/>
    </source>
</evidence>
<dbReference type="Proteomes" id="UP000031668">
    <property type="component" value="Unassembled WGS sequence"/>
</dbReference>
<keyword evidence="2" id="KW-0472">Membrane</keyword>
<feature type="compositionally biased region" description="Basic and acidic residues" evidence="1">
    <location>
        <begin position="290"/>
        <end position="304"/>
    </location>
</feature>
<reference evidence="3 4" key="1">
    <citation type="journal article" date="2014" name="Genome Biol. Evol.">
        <title>The genome of the myxosporean Thelohanellus kitauei shows adaptations to nutrient acquisition within its fish host.</title>
        <authorList>
            <person name="Yang Y."/>
            <person name="Xiong J."/>
            <person name="Zhou Z."/>
            <person name="Huo F."/>
            <person name="Miao W."/>
            <person name="Ran C."/>
            <person name="Liu Y."/>
            <person name="Zhang J."/>
            <person name="Feng J."/>
            <person name="Wang M."/>
            <person name="Wang M."/>
            <person name="Wang L."/>
            <person name="Yao B."/>
        </authorList>
    </citation>
    <scope>NUCLEOTIDE SEQUENCE [LARGE SCALE GENOMIC DNA]</scope>
    <source>
        <strain evidence="3">Wuqing</strain>
    </source>
</reference>
<organism evidence="3 4">
    <name type="scientific">Thelohanellus kitauei</name>
    <name type="common">Myxosporean</name>
    <dbReference type="NCBI Taxonomy" id="669202"/>
    <lineage>
        <taxon>Eukaryota</taxon>
        <taxon>Metazoa</taxon>
        <taxon>Cnidaria</taxon>
        <taxon>Myxozoa</taxon>
        <taxon>Myxosporea</taxon>
        <taxon>Bivalvulida</taxon>
        <taxon>Platysporina</taxon>
        <taxon>Myxobolidae</taxon>
        <taxon>Thelohanellus</taxon>
    </lineage>
</organism>
<accession>A0A0C2IXS5</accession>
<keyword evidence="2" id="KW-1133">Transmembrane helix</keyword>
<keyword evidence="4" id="KW-1185">Reference proteome</keyword>
<feature type="transmembrane region" description="Helical" evidence="2">
    <location>
        <begin position="180"/>
        <end position="202"/>
    </location>
</feature>
<evidence type="ECO:0000313" key="3">
    <source>
        <dbReference type="EMBL" id="KII61647.1"/>
    </source>
</evidence>
<gene>
    <name evidence="3" type="ORF">RF11_08559</name>
</gene>
<protein>
    <submittedName>
        <fullName evidence="3">Uncharacterized protein</fullName>
    </submittedName>
</protein>
<evidence type="ECO:0000313" key="4">
    <source>
        <dbReference type="Proteomes" id="UP000031668"/>
    </source>
</evidence>
<feature type="region of interest" description="Disordered" evidence="1">
    <location>
        <begin position="228"/>
        <end position="338"/>
    </location>
</feature>
<evidence type="ECO:0000256" key="1">
    <source>
        <dbReference type="SAM" id="MobiDB-lite"/>
    </source>
</evidence>
<keyword evidence="2" id="KW-0812">Transmembrane</keyword>
<proteinExistence type="predicted"/>
<feature type="compositionally biased region" description="Basic and acidic residues" evidence="1">
    <location>
        <begin position="228"/>
        <end position="266"/>
    </location>
</feature>
<feature type="compositionally biased region" description="Polar residues" evidence="1">
    <location>
        <begin position="273"/>
        <end position="285"/>
    </location>
</feature>
<name>A0A0C2IXS5_THEKT</name>
<dbReference type="EMBL" id="JWZT01005293">
    <property type="protein sequence ID" value="KII61647.1"/>
    <property type="molecule type" value="Genomic_DNA"/>
</dbReference>
<comment type="caution">
    <text evidence="3">The sequence shown here is derived from an EMBL/GenBank/DDBJ whole genome shotgun (WGS) entry which is preliminary data.</text>
</comment>
<sequence length="338" mass="39166">MIRHILLSFSIVWAAPLTDRKGCPNTPYKLVDRDQESLDLVIFLQNFERPHFSNPILNKIDEPFTICEQVNETKDGVKQRSKLVNYDEAEVFTKKNEIYVFYPLKPLLKKMCPFSRYLSIIFMCPMYTNHQKAPKFIGKDVCDFVFVRYEAHVCFINFTTDFKLEDYKNYSLDDIKLNKLIIMSFLVLSITFVILALALILLHCTTDCTNFFQSKNSHYKIVESTPEKDFEKPTLEKDNDTSIPDVKVDRGPTKDKAIEEKTKTPENKPYTPPNTRQTQSPSRVSFNRIEPVKQEPSSDIKGESPKTGNNSPQVRLDENEHVKYFTPPNTGVDSPRLK</sequence>
<dbReference type="AlphaFoldDB" id="A0A0C2IXS5"/>